<evidence type="ECO:0000313" key="1">
    <source>
        <dbReference type="EMBL" id="KKL73025.1"/>
    </source>
</evidence>
<protein>
    <submittedName>
        <fullName evidence="1">Uncharacterized protein</fullName>
    </submittedName>
</protein>
<organism evidence="1">
    <name type="scientific">marine sediment metagenome</name>
    <dbReference type="NCBI Taxonomy" id="412755"/>
    <lineage>
        <taxon>unclassified sequences</taxon>
        <taxon>metagenomes</taxon>
        <taxon>ecological metagenomes</taxon>
    </lineage>
</organism>
<name>A0A0F9GUI4_9ZZZZ</name>
<dbReference type="AlphaFoldDB" id="A0A0F9GUI4"/>
<accession>A0A0F9GUI4</accession>
<proteinExistence type="predicted"/>
<reference evidence="1" key="1">
    <citation type="journal article" date="2015" name="Nature">
        <title>Complex archaea that bridge the gap between prokaryotes and eukaryotes.</title>
        <authorList>
            <person name="Spang A."/>
            <person name="Saw J.H."/>
            <person name="Jorgensen S.L."/>
            <person name="Zaremba-Niedzwiedzka K."/>
            <person name="Martijn J."/>
            <person name="Lind A.E."/>
            <person name="van Eijk R."/>
            <person name="Schleper C."/>
            <person name="Guy L."/>
            <person name="Ettema T.J."/>
        </authorList>
    </citation>
    <scope>NUCLEOTIDE SEQUENCE</scope>
</reference>
<sequence length="55" mass="6119">MQLKKLTKIQMGSRLIECPVCKKLTAGVETKTTSAGITRRKVVCHASNCRSEREV</sequence>
<gene>
    <name evidence="1" type="ORF">LCGC14_2079070</name>
</gene>
<dbReference type="EMBL" id="LAZR01025089">
    <property type="protein sequence ID" value="KKL73025.1"/>
    <property type="molecule type" value="Genomic_DNA"/>
</dbReference>
<comment type="caution">
    <text evidence="1">The sequence shown here is derived from an EMBL/GenBank/DDBJ whole genome shotgun (WGS) entry which is preliminary data.</text>
</comment>